<dbReference type="SFLD" id="SFLDG01129">
    <property type="entry name" value="C1.5:_HAD__Beta-PGM__Phosphata"/>
    <property type="match status" value="1"/>
</dbReference>
<dbReference type="GO" id="GO:0006281">
    <property type="term" value="P:DNA repair"/>
    <property type="evidence" value="ECO:0007669"/>
    <property type="project" value="TreeGrafter"/>
</dbReference>
<evidence type="ECO:0000256" key="2">
    <source>
        <dbReference type="ARBA" id="ARBA00004818"/>
    </source>
</evidence>
<dbReference type="GO" id="GO:0005829">
    <property type="term" value="C:cytosol"/>
    <property type="evidence" value="ECO:0007669"/>
    <property type="project" value="TreeGrafter"/>
</dbReference>
<sequence length="256" mass="26926">MTPMAPVDMGSLRSPGAIRGVLFDKDGTLFDFQRTWVPVNRVAAMAVAEQDPKLAKRLLERAGQDESGRVAGGSLLAAGHTGEIAAAWADLMGLDDTSLPGLVRRIDEVFQRHGPEHAAPVTDLSSLLNDLRSRGLFLGVATSDSEHAARRMLARFVAPDMLDYIAGYDSGHGGKPQPGMVYGFCRDAGIAPAEVVVVGDNLHDIHMGKAAGCGLTVGVLSGTGERAILAAHADVVLNSIVELPAWLAEHGHRAGP</sequence>
<keyword evidence="6" id="KW-1185">Reference proteome</keyword>
<dbReference type="GO" id="GO:0008967">
    <property type="term" value="F:phosphoglycolate phosphatase activity"/>
    <property type="evidence" value="ECO:0007669"/>
    <property type="project" value="UniProtKB-EC"/>
</dbReference>
<dbReference type="EMBL" id="APNK01000023">
    <property type="protein sequence ID" value="KEZ76728.1"/>
    <property type="molecule type" value="Genomic_DNA"/>
</dbReference>
<dbReference type="Gene3D" id="1.10.150.240">
    <property type="entry name" value="Putative phosphatase, domain 2"/>
    <property type="match status" value="1"/>
</dbReference>
<evidence type="ECO:0000313" key="6">
    <source>
        <dbReference type="Proteomes" id="UP000028302"/>
    </source>
</evidence>
<evidence type="ECO:0000256" key="1">
    <source>
        <dbReference type="ARBA" id="ARBA00000830"/>
    </source>
</evidence>
<dbReference type="SFLD" id="SFLDS00003">
    <property type="entry name" value="Haloacid_Dehalogenase"/>
    <property type="match status" value="1"/>
</dbReference>
<comment type="similarity">
    <text evidence="3">Belongs to the HAD-like hydrolase superfamily. CbbY/CbbZ/Gph/YieH family.</text>
</comment>
<dbReference type="InterPro" id="IPR036412">
    <property type="entry name" value="HAD-like_sf"/>
</dbReference>
<dbReference type="Gene3D" id="3.40.50.1000">
    <property type="entry name" value="HAD superfamily/HAD-like"/>
    <property type="match status" value="1"/>
</dbReference>
<comment type="caution">
    <text evidence="5">The sequence shown here is derived from an EMBL/GenBank/DDBJ whole genome shotgun (WGS) entry which is preliminary data.</text>
</comment>
<dbReference type="InterPro" id="IPR023214">
    <property type="entry name" value="HAD_sf"/>
</dbReference>
<evidence type="ECO:0000313" key="5">
    <source>
        <dbReference type="EMBL" id="KEZ76728.1"/>
    </source>
</evidence>
<comment type="pathway">
    <text evidence="2">Organic acid metabolism; glycolate biosynthesis; glycolate from 2-phosphoglycolate: step 1/1.</text>
</comment>
<dbReference type="Proteomes" id="UP000028302">
    <property type="component" value="Unassembled WGS sequence"/>
</dbReference>
<gene>
    <name evidence="5" type="ORF">C41B8_13370</name>
</gene>
<dbReference type="NCBIfam" id="TIGR01549">
    <property type="entry name" value="HAD-SF-IA-v1"/>
    <property type="match status" value="1"/>
</dbReference>
<comment type="catalytic activity">
    <reaction evidence="1">
        <text>2-phosphoglycolate + H2O = glycolate + phosphate</text>
        <dbReference type="Rhea" id="RHEA:14369"/>
        <dbReference type="ChEBI" id="CHEBI:15377"/>
        <dbReference type="ChEBI" id="CHEBI:29805"/>
        <dbReference type="ChEBI" id="CHEBI:43474"/>
        <dbReference type="ChEBI" id="CHEBI:58033"/>
        <dbReference type="EC" id="3.1.3.18"/>
    </reaction>
</comment>
<evidence type="ECO:0000256" key="3">
    <source>
        <dbReference type="ARBA" id="ARBA00006171"/>
    </source>
</evidence>
<organism evidence="5 6">
    <name type="scientific">Salinisphaera hydrothermalis (strain C41B8)</name>
    <dbReference type="NCBI Taxonomy" id="1304275"/>
    <lineage>
        <taxon>Bacteria</taxon>
        <taxon>Pseudomonadati</taxon>
        <taxon>Pseudomonadota</taxon>
        <taxon>Gammaproteobacteria</taxon>
        <taxon>Salinisphaerales</taxon>
        <taxon>Salinisphaeraceae</taxon>
        <taxon>Salinisphaera</taxon>
    </lineage>
</organism>
<proteinExistence type="inferred from homology"/>
<dbReference type="EC" id="3.1.3.18" evidence="4"/>
<reference evidence="5 6" key="1">
    <citation type="submission" date="2013-03" db="EMBL/GenBank/DDBJ databases">
        <title>Salinisphaera hydrothermalis C41B8 Genome Sequencing.</title>
        <authorList>
            <person name="Li C."/>
            <person name="Lai Q."/>
            <person name="Shao Z."/>
        </authorList>
    </citation>
    <scope>NUCLEOTIDE SEQUENCE [LARGE SCALE GENOMIC DNA]</scope>
    <source>
        <strain evidence="5 6">C41B8</strain>
    </source>
</reference>
<accession>A0A084IJ44</accession>
<dbReference type="STRING" id="1304275.C41B8_13370"/>
<dbReference type="InterPro" id="IPR006439">
    <property type="entry name" value="HAD-SF_hydro_IA"/>
</dbReference>
<dbReference type="PANTHER" id="PTHR43434:SF1">
    <property type="entry name" value="PHOSPHOGLYCOLATE PHOSPHATASE"/>
    <property type="match status" value="1"/>
</dbReference>
<dbReference type="InterPro" id="IPR050155">
    <property type="entry name" value="HAD-like_hydrolase_sf"/>
</dbReference>
<dbReference type="Pfam" id="PF00702">
    <property type="entry name" value="Hydrolase"/>
    <property type="match status" value="1"/>
</dbReference>
<name>A0A084IJ44_SALHC</name>
<dbReference type="SUPFAM" id="SSF56784">
    <property type="entry name" value="HAD-like"/>
    <property type="match status" value="1"/>
</dbReference>
<protein>
    <recommendedName>
        <fullName evidence="4">phosphoglycolate phosphatase</fullName>
        <ecNumber evidence="4">3.1.3.18</ecNumber>
    </recommendedName>
</protein>
<evidence type="ECO:0000256" key="4">
    <source>
        <dbReference type="ARBA" id="ARBA00013078"/>
    </source>
</evidence>
<dbReference type="eggNOG" id="COG0546">
    <property type="taxonomic scope" value="Bacteria"/>
</dbReference>
<dbReference type="InterPro" id="IPR023198">
    <property type="entry name" value="PGP-like_dom2"/>
</dbReference>
<dbReference type="PANTHER" id="PTHR43434">
    <property type="entry name" value="PHOSPHOGLYCOLATE PHOSPHATASE"/>
    <property type="match status" value="1"/>
</dbReference>
<dbReference type="AlphaFoldDB" id="A0A084IJ44"/>